<dbReference type="STRING" id="703135.A0A2A9P1E6"/>
<dbReference type="PANTHER" id="PTHR34786">
    <property type="entry name" value="OS09G0504900 PROTEIN"/>
    <property type="match status" value="1"/>
</dbReference>
<dbReference type="AlphaFoldDB" id="A0A2A9P1E6"/>
<protein>
    <recommendedName>
        <fullName evidence="2">Nucleolus and neural progenitor protein-like N-terminal domain-containing protein</fullName>
    </recommendedName>
</protein>
<feature type="domain" description="Nucleolus and neural progenitor protein-like N-terminal" evidence="2">
    <location>
        <begin position="15"/>
        <end position="175"/>
    </location>
</feature>
<feature type="compositionally biased region" description="Low complexity" evidence="1">
    <location>
        <begin position="203"/>
        <end position="217"/>
    </location>
</feature>
<proteinExistence type="predicted"/>
<dbReference type="InterPro" id="IPR027951">
    <property type="entry name" value="Nepro_N"/>
</dbReference>
<evidence type="ECO:0000313" key="4">
    <source>
        <dbReference type="Proteomes" id="UP000242287"/>
    </source>
</evidence>
<evidence type="ECO:0000313" key="3">
    <source>
        <dbReference type="EMBL" id="PFH54392.1"/>
    </source>
</evidence>
<organism evidence="3 4">
    <name type="scientific">Amanita thiersii Skay4041</name>
    <dbReference type="NCBI Taxonomy" id="703135"/>
    <lineage>
        <taxon>Eukaryota</taxon>
        <taxon>Fungi</taxon>
        <taxon>Dikarya</taxon>
        <taxon>Basidiomycota</taxon>
        <taxon>Agaricomycotina</taxon>
        <taxon>Agaricomycetes</taxon>
        <taxon>Agaricomycetidae</taxon>
        <taxon>Agaricales</taxon>
        <taxon>Pluteineae</taxon>
        <taxon>Amanitaceae</taxon>
        <taxon>Amanita</taxon>
    </lineage>
</organism>
<evidence type="ECO:0000256" key="1">
    <source>
        <dbReference type="SAM" id="MobiDB-lite"/>
    </source>
</evidence>
<dbReference type="Pfam" id="PF14780">
    <property type="entry name" value="NEPRO_N"/>
    <property type="match status" value="1"/>
</dbReference>
<feature type="compositionally biased region" description="Basic and acidic residues" evidence="1">
    <location>
        <begin position="269"/>
        <end position="280"/>
    </location>
</feature>
<dbReference type="Proteomes" id="UP000242287">
    <property type="component" value="Unassembled WGS sequence"/>
</dbReference>
<sequence>MAVIERSLVPQSSHSAIDSILKGLKLCSRRIQQALSSHSDELLLLHRIYYKSKNQHRVSLFWRRLGEVRRYSVNLEKSNIVSIIEPLRASFFGPDAINNPKLLKGSWTHVPSRESVEDVSRRLNACHQLLEKMQDRLLAAYRSFTLAMQTGAFIQLLLVLAAITSRIRIIALEIKGALEEVGSSLQRFLRLDFQLDMPPVEESAQSSEGLSSLSQDSVFPGDNTPDDAKNMAALEATSHQAIARVVVHRKEQETKVKVTDIPQHQSKQKTRDTKKPKDEIDAIFSAIK</sequence>
<evidence type="ECO:0000259" key="2">
    <source>
        <dbReference type="Pfam" id="PF14780"/>
    </source>
</evidence>
<dbReference type="OrthoDB" id="114080at2759"/>
<dbReference type="EMBL" id="KZ301970">
    <property type="protein sequence ID" value="PFH54392.1"/>
    <property type="molecule type" value="Genomic_DNA"/>
</dbReference>
<keyword evidence="4" id="KW-1185">Reference proteome</keyword>
<name>A0A2A9P1E6_9AGAR</name>
<gene>
    <name evidence="3" type="ORF">AMATHDRAFT_657</name>
</gene>
<accession>A0A2A9P1E6</accession>
<dbReference type="PANTHER" id="PTHR34786:SF1">
    <property type="entry name" value="OS09G0504900 PROTEIN"/>
    <property type="match status" value="1"/>
</dbReference>
<feature type="region of interest" description="Disordered" evidence="1">
    <location>
        <begin position="251"/>
        <end position="280"/>
    </location>
</feature>
<feature type="region of interest" description="Disordered" evidence="1">
    <location>
        <begin position="203"/>
        <end position="229"/>
    </location>
</feature>
<reference evidence="3 4" key="1">
    <citation type="submission" date="2014-02" db="EMBL/GenBank/DDBJ databases">
        <title>Transposable element dynamics among asymbiotic and ectomycorrhizal Amanita fungi.</title>
        <authorList>
            <consortium name="DOE Joint Genome Institute"/>
            <person name="Hess J."/>
            <person name="Skrede I."/>
            <person name="Wolfe B."/>
            <person name="LaButti K."/>
            <person name="Ohm R.A."/>
            <person name="Grigoriev I.V."/>
            <person name="Pringle A."/>
        </authorList>
    </citation>
    <scope>NUCLEOTIDE SEQUENCE [LARGE SCALE GENOMIC DNA]</scope>
    <source>
        <strain evidence="3 4">SKay4041</strain>
    </source>
</reference>